<dbReference type="AlphaFoldDB" id="A0AA39M0C3"/>
<organism evidence="1 2">
    <name type="scientific">Steinernema hermaphroditum</name>
    <dbReference type="NCBI Taxonomy" id="289476"/>
    <lineage>
        <taxon>Eukaryota</taxon>
        <taxon>Metazoa</taxon>
        <taxon>Ecdysozoa</taxon>
        <taxon>Nematoda</taxon>
        <taxon>Chromadorea</taxon>
        <taxon>Rhabditida</taxon>
        <taxon>Tylenchina</taxon>
        <taxon>Panagrolaimomorpha</taxon>
        <taxon>Strongyloidoidea</taxon>
        <taxon>Steinernematidae</taxon>
        <taxon>Steinernema</taxon>
    </lineage>
</organism>
<sequence>MVNWIVTVMPDLPRERTALKEPIQKIRPFLKVLSQARIKGFPSTDTLESMLCMFDDKPKILDALAKCRDATHFQYGIYCKILWRTMSVLFDLDNNTKKVANRARKANSLANWSMEKREKFLNEFLEDLPKVKGSKGLQNLLENYTGRMGLELSKLNLSISNREEVMDKMFAGQEEAGLELEELETDVIIDDLSVESIVSSNVAPLGNDSDLLDVP</sequence>
<gene>
    <name evidence="1" type="ORF">QR680_012187</name>
</gene>
<name>A0AA39M0C3_9BILA</name>
<comment type="caution">
    <text evidence="1">The sequence shown here is derived from an EMBL/GenBank/DDBJ whole genome shotgun (WGS) entry which is preliminary data.</text>
</comment>
<keyword evidence="2" id="KW-1185">Reference proteome</keyword>
<reference evidence="1" key="1">
    <citation type="submission" date="2023-06" db="EMBL/GenBank/DDBJ databases">
        <title>Genomic analysis of the entomopathogenic nematode Steinernema hermaphroditum.</title>
        <authorList>
            <person name="Schwarz E.M."/>
            <person name="Heppert J.K."/>
            <person name="Baniya A."/>
            <person name="Schwartz H.T."/>
            <person name="Tan C.-H."/>
            <person name="Antoshechkin I."/>
            <person name="Sternberg P.W."/>
            <person name="Goodrich-Blair H."/>
            <person name="Dillman A.R."/>
        </authorList>
    </citation>
    <scope>NUCLEOTIDE SEQUENCE</scope>
    <source>
        <strain evidence="1">PS9179</strain>
        <tissue evidence="1">Whole animal</tissue>
    </source>
</reference>
<dbReference type="Proteomes" id="UP001175271">
    <property type="component" value="Unassembled WGS sequence"/>
</dbReference>
<dbReference type="EMBL" id="JAUCMV010000002">
    <property type="protein sequence ID" value="KAK0415909.1"/>
    <property type="molecule type" value="Genomic_DNA"/>
</dbReference>
<evidence type="ECO:0000313" key="2">
    <source>
        <dbReference type="Proteomes" id="UP001175271"/>
    </source>
</evidence>
<protein>
    <submittedName>
        <fullName evidence="1">Uncharacterized protein</fullName>
    </submittedName>
</protein>
<accession>A0AA39M0C3</accession>
<proteinExistence type="predicted"/>
<evidence type="ECO:0000313" key="1">
    <source>
        <dbReference type="EMBL" id="KAK0415909.1"/>
    </source>
</evidence>